<evidence type="ECO:0000256" key="3">
    <source>
        <dbReference type="ARBA" id="ARBA00008756"/>
    </source>
</evidence>
<comment type="function">
    <text evidence="12">Involved in acetate metabolism.</text>
</comment>
<comment type="subcellular location">
    <subcellularLocation>
        <location evidence="1 12">Cytoplasm</location>
    </subcellularLocation>
</comment>
<dbReference type="InterPro" id="IPR042112">
    <property type="entry name" value="P_AcTrfase_dom2"/>
</dbReference>
<dbReference type="PANTHER" id="PTHR43356:SF3">
    <property type="entry name" value="PHOSPHATE ACETYLTRANSFERASE"/>
    <property type="match status" value="1"/>
</dbReference>
<dbReference type="InterPro" id="IPR010766">
    <property type="entry name" value="DRTGG"/>
</dbReference>
<gene>
    <name evidence="15" type="primary">pta</name>
    <name evidence="15" type="ORF">GCM10023143_29900</name>
</gene>
<evidence type="ECO:0000259" key="13">
    <source>
        <dbReference type="Pfam" id="PF01515"/>
    </source>
</evidence>
<dbReference type="NCBIfam" id="NF004167">
    <property type="entry name" value="PRK05632.1"/>
    <property type="match status" value="1"/>
</dbReference>
<accession>A0ABP8G5Z8</accession>
<comment type="caution">
    <text evidence="15">The sequence shown here is derived from an EMBL/GenBank/DDBJ whole genome shotgun (WGS) entry which is preliminary data.</text>
</comment>
<dbReference type="InterPro" id="IPR042113">
    <property type="entry name" value="P_AcTrfase_dom1"/>
</dbReference>
<dbReference type="Pfam" id="PF07085">
    <property type="entry name" value="DRTGG"/>
    <property type="match status" value="1"/>
</dbReference>
<dbReference type="Pfam" id="PF01515">
    <property type="entry name" value="PTA_PTB"/>
    <property type="match status" value="1"/>
</dbReference>
<reference evidence="16" key="1">
    <citation type="journal article" date="2019" name="Int. J. Syst. Evol. Microbiol.">
        <title>The Global Catalogue of Microorganisms (GCM) 10K type strain sequencing project: providing services to taxonomists for standard genome sequencing and annotation.</title>
        <authorList>
            <consortium name="The Broad Institute Genomics Platform"/>
            <consortium name="The Broad Institute Genome Sequencing Center for Infectious Disease"/>
            <person name="Wu L."/>
            <person name="Ma J."/>
        </authorList>
    </citation>
    <scope>NUCLEOTIDE SEQUENCE [LARGE SCALE GENOMIC DNA]</scope>
    <source>
        <strain evidence="16">JCM 17664</strain>
    </source>
</reference>
<dbReference type="EC" id="2.3.1.8" evidence="6 12"/>
<dbReference type="SUPFAM" id="SSF52540">
    <property type="entry name" value="P-loop containing nucleoside triphosphate hydrolases"/>
    <property type="match status" value="1"/>
</dbReference>
<feature type="domain" description="DRTGG" evidence="14">
    <location>
        <begin position="215"/>
        <end position="325"/>
    </location>
</feature>
<comment type="similarity">
    <text evidence="4 12">In the N-terminal section; belongs to the CobB/CobQ family.</text>
</comment>
<comment type="similarity">
    <text evidence="3 12">In the C-terminal section; belongs to the phosphate acetyltransferase and butyryltransferase family.</text>
</comment>
<dbReference type="SUPFAM" id="SSF53659">
    <property type="entry name" value="Isocitrate/Isopropylmalate dehydrogenase-like"/>
    <property type="match status" value="1"/>
</dbReference>
<evidence type="ECO:0000256" key="12">
    <source>
        <dbReference type="PIRNR" id="PIRNR006107"/>
    </source>
</evidence>
<comment type="subunit">
    <text evidence="5">Homohexamer.</text>
</comment>
<dbReference type="PANTHER" id="PTHR43356">
    <property type="entry name" value="PHOSPHATE ACETYLTRANSFERASE"/>
    <property type="match status" value="1"/>
</dbReference>
<evidence type="ECO:0000256" key="7">
    <source>
        <dbReference type="ARBA" id="ARBA00021528"/>
    </source>
</evidence>
<evidence type="ECO:0000256" key="9">
    <source>
        <dbReference type="ARBA" id="ARBA00022679"/>
    </source>
</evidence>
<dbReference type="EMBL" id="BAABFN010000020">
    <property type="protein sequence ID" value="GAA4317685.1"/>
    <property type="molecule type" value="Genomic_DNA"/>
</dbReference>
<dbReference type="InterPro" id="IPR016475">
    <property type="entry name" value="P-Actrans_bac"/>
</dbReference>
<dbReference type="Pfam" id="PF13500">
    <property type="entry name" value="AAA_26"/>
    <property type="match status" value="1"/>
</dbReference>
<dbReference type="InterPro" id="IPR050500">
    <property type="entry name" value="Phos_Acetyltrans/Butyryltrans"/>
</dbReference>
<dbReference type="InterPro" id="IPR028979">
    <property type="entry name" value="Ser_kin/Pase_Hpr-like_N_sf"/>
</dbReference>
<comment type="catalytic activity">
    <reaction evidence="12">
        <text>acetyl-CoA + phosphate = acetyl phosphate + CoA</text>
        <dbReference type="Rhea" id="RHEA:19521"/>
        <dbReference type="ChEBI" id="CHEBI:22191"/>
        <dbReference type="ChEBI" id="CHEBI:43474"/>
        <dbReference type="ChEBI" id="CHEBI:57287"/>
        <dbReference type="ChEBI" id="CHEBI:57288"/>
        <dbReference type="EC" id="2.3.1.8"/>
    </reaction>
</comment>
<evidence type="ECO:0000256" key="8">
    <source>
        <dbReference type="ARBA" id="ARBA00022490"/>
    </source>
</evidence>
<evidence type="ECO:0000256" key="11">
    <source>
        <dbReference type="ARBA" id="ARBA00031108"/>
    </source>
</evidence>
<dbReference type="PIRSF" id="PIRSF006107">
    <property type="entry name" value="PhpActrans_proteobac"/>
    <property type="match status" value="1"/>
</dbReference>
<proteinExistence type="inferred from homology"/>
<evidence type="ECO:0000256" key="10">
    <source>
        <dbReference type="ARBA" id="ARBA00023315"/>
    </source>
</evidence>
<dbReference type="NCBIfam" id="TIGR00651">
    <property type="entry name" value="pta"/>
    <property type="match status" value="1"/>
</dbReference>
<dbReference type="SUPFAM" id="SSF75138">
    <property type="entry name" value="HprK N-terminal domain-like"/>
    <property type="match status" value="1"/>
</dbReference>
<dbReference type="InterPro" id="IPR002505">
    <property type="entry name" value="PTA_PTB"/>
</dbReference>
<evidence type="ECO:0000256" key="5">
    <source>
        <dbReference type="ARBA" id="ARBA00011643"/>
    </source>
</evidence>
<protein>
    <recommendedName>
        <fullName evidence="7 12">Phosphate acetyltransferase</fullName>
        <ecNumber evidence="6 12">2.3.1.8</ecNumber>
    </recommendedName>
    <alternativeName>
        <fullName evidence="11 12">Phosphotransacetylase</fullName>
    </alternativeName>
</protein>
<keyword evidence="16" id="KW-1185">Reference proteome</keyword>
<keyword evidence="10 12" id="KW-0012">Acyltransferase</keyword>
<dbReference type="InterPro" id="IPR004614">
    <property type="entry name" value="P_AcTrfase"/>
</dbReference>
<evidence type="ECO:0000256" key="6">
    <source>
        <dbReference type="ARBA" id="ARBA00012707"/>
    </source>
</evidence>
<dbReference type="Gene3D" id="3.40.50.10950">
    <property type="match status" value="1"/>
</dbReference>
<dbReference type="Gene3D" id="3.40.50.300">
    <property type="entry name" value="P-loop containing nucleotide triphosphate hydrolases"/>
    <property type="match status" value="1"/>
</dbReference>
<name>A0ABP8G5Z8_9BACT</name>
<feature type="domain" description="Phosphate acetyl/butaryl transferase" evidence="13">
    <location>
        <begin position="373"/>
        <end position="691"/>
    </location>
</feature>
<organism evidence="15 16">
    <name type="scientific">Compostibacter hankyongensis</name>
    <dbReference type="NCBI Taxonomy" id="1007089"/>
    <lineage>
        <taxon>Bacteria</taxon>
        <taxon>Pseudomonadati</taxon>
        <taxon>Bacteroidota</taxon>
        <taxon>Chitinophagia</taxon>
        <taxon>Chitinophagales</taxon>
        <taxon>Chitinophagaceae</taxon>
        <taxon>Compostibacter</taxon>
    </lineage>
</organism>
<dbReference type="InterPro" id="IPR027417">
    <property type="entry name" value="P-loop_NTPase"/>
</dbReference>
<dbReference type="NCBIfam" id="NF007233">
    <property type="entry name" value="PRK09653.1"/>
    <property type="match status" value="1"/>
</dbReference>
<evidence type="ECO:0000313" key="16">
    <source>
        <dbReference type="Proteomes" id="UP001501207"/>
    </source>
</evidence>
<dbReference type="Gene3D" id="3.40.50.10750">
    <property type="entry name" value="Isocitrate/Isopropylmalate dehydrogenase-like"/>
    <property type="match status" value="1"/>
</dbReference>
<dbReference type="RefSeq" id="WP_344980777.1">
    <property type="nucleotide sequence ID" value="NZ_BAABFN010000020.1"/>
</dbReference>
<evidence type="ECO:0000259" key="14">
    <source>
        <dbReference type="Pfam" id="PF07085"/>
    </source>
</evidence>
<evidence type="ECO:0000256" key="4">
    <source>
        <dbReference type="ARBA" id="ARBA00009786"/>
    </source>
</evidence>
<evidence type="ECO:0000256" key="1">
    <source>
        <dbReference type="ARBA" id="ARBA00004496"/>
    </source>
</evidence>
<keyword evidence="8 12" id="KW-0963">Cytoplasm</keyword>
<sequence length="698" mass="75483">MGKGIYITTTEPYSGKSIVSLGLMHVLLGETKTVGFFRPVIPDIPGEEKDNNIAAVLRYFEVPLPYEDTWAFTGSEVIMLKNQGRTHEIIDRIIEKYKRIEEQFDYMLVEGSDFLGESVAFEFDLNASIARNLGLPVVIVENAALKTVPQVVANMQLAFDSFKDRDIPVLLAVANKADPASLPELTRRLQEGLGQQTVAAAIPLLQRLNSPTLGEIATALNARLLFGKDKLQNQADHYLVGAMQLRHYLTLLSENCLCITPGDRADVILGTMQAQASVNYPAVAGMILTGGLMPEEPVLNLLEGLKDLFPVMLTGYNTFEVANLVGDLPSRILPENSPKIELCISTFEKHTDLDRLGKGLHTSWSAGITPRMFQHMLVKKARRRLQHIVLPEGNDDRILTAAVRLAAQDIARITLLGDPAAAEAAFQRLGLEYDGEKIRILDPATAAQNEAYAHTLYTLRKEKNVTLEMARDLLTDVSYFGTMMVYAGDADGMVSGAVHTTQATIRPALQIIKTKPEASLVSSVFFMCLPDRVAVFGDCAVNPNPDAAQLAEIAITSADTAAAFGITPKVAMLSYSSGDSGKGAEVEKVRQAAALVKTKRPDLPVAGPIQYDAAVDITVGQSKLPGSPVAGQASVLIFPDLNTGNNTYKAVQRETGALAIGPMLQGLNKPINDLSRGCTVDDVFNTVVITAIQAQGIS</sequence>
<comment type="pathway">
    <text evidence="2 12">Metabolic intermediate biosynthesis; acetyl-CoA biosynthesis; acetyl-CoA from acetate: step 2/2.</text>
</comment>
<evidence type="ECO:0000256" key="2">
    <source>
        <dbReference type="ARBA" id="ARBA00004989"/>
    </source>
</evidence>
<dbReference type="CDD" id="cd03109">
    <property type="entry name" value="DTBS"/>
    <property type="match status" value="1"/>
</dbReference>
<dbReference type="Gene3D" id="3.40.1390.20">
    <property type="entry name" value="HprK N-terminal domain-like"/>
    <property type="match status" value="1"/>
</dbReference>
<keyword evidence="9 12" id="KW-0808">Transferase</keyword>
<comment type="domain">
    <text evidence="12">The N-terminal region seems to be important for proper quaternary structure. The C-terminal region contains the substrate-binding site.</text>
</comment>
<dbReference type="Proteomes" id="UP001501207">
    <property type="component" value="Unassembled WGS sequence"/>
</dbReference>
<evidence type="ECO:0000313" key="15">
    <source>
        <dbReference type="EMBL" id="GAA4317685.1"/>
    </source>
</evidence>